<accession>A0A5M3N1Q8</accession>
<keyword evidence="1" id="KW-0853">WD repeat</keyword>
<dbReference type="EMBL" id="JH711574">
    <property type="protein sequence ID" value="EIW84811.1"/>
    <property type="molecule type" value="Genomic_DNA"/>
</dbReference>
<dbReference type="PANTHER" id="PTHR19879:SF1">
    <property type="entry name" value="CANNONBALL-RELATED"/>
    <property type="match status" value="1"/>
</dbReference>
<feature type="region of interest" description="Disordered" evidence="2">
    <location>
        <begin position="660"/>
        <end position="767"/>
    </location>
</feature>
<name>A0A5M3N1Q8_CONPW</name>
<dbReference type="KEGG" id="cput:CONPUDRAFT_162140"/>
<feature type="repeat" description="WD" evidence="1">
    <location>
        <begin position="534"/>
        <end position="575"/>
    </location>
</feature>
<feature type="repeat" description="WD" evidence="1">
    <location>
        <begin position="254"/>
        <end position="295"/>
    </location>
</feature>
<dbReference type="InterPro" id="IPR015943">
    <property type="entry name" value="WD40/YVTN_repeat-like_dom_sf"/>
</dbReference>
<dbReference type="InterPro" id="IPR011047">
    <property type="entry name" value="Quinoprotein_ADH-like_sf"/>
</dbReference>
<sequence>MAPSNSEVEEDIRPFAALPRYPEHYVDHIEFSPDDRFLATGSNDAIGVRLWEQLTGRHIREFKVIGSVRSLSFSPSGRQLAAISHEIKTETAYLYMWDIGKVAGDEGAEVKMEYKKVDLGSHVVSFSSDGNLIAVMLPNRIMVQGVYDGRLVTEITNSTGRRFEPLLGWSSSDRKLFFAYSESDSYKVACLDVGSRQPSQVTISLAQDNLKSPEKSPISSLTCSRDGNILAAALPEGGIRIWDAATGKALHDRLVGHLDNVSCVSFSPDGVWVMDGSKDKALRVWDILTGKPALAPLRHWAQQQIKAVACSPDRRHVACIDRANHVHIWDVQAQKLVLSSVANYNVNKGPSFTHYPQGDVDAIQWFPDARRFVSSGSSDDYIRVWDDQTGEEVYNFHYYGGPRIGLSPDGGLLAVGPSREATRPVVLLNASSGEEYTPSLVDTGGHVRKLAFSPDSSTLAILFRTPQGTNLHLVHDVTGLRKVNVVPQRAFDVVFSPDGEHFAYVTAQEYPTWLGHTICLCRLDTMEVTARLQTRKKSANTHCLSFSADGRRLLDASDKGDTAVWDLDTGQKLFDIPVEDQRRHLASFSPDGRSILSGWWVTKQRAGVDLFDAVAGTRIWRIEEKQVPTALSFTPGGDRLAMGFNDGSLRLYESSTRKLILPKSEKTEEKPADGRASPSGAKNAPGASKRQQGTRAIPSGLADTDDESIMNMPAALGGAARRRAEASSAGQTASTRKQPPRKNDLHPQPGLITRLVSRFMPRSSSSGRRWIRPIRLVSVGRARERNLAGASPDAAGSRSRRRQNSQEDDDSSTSPSPPQSDRAVSPRTGHGDGESGASSDSGFCDVIRYCLCITCC</sequence>
<gene>
    <name evidence="3" type="ORF">CONPUDRAFT_162140</name>
</gene>
<dbReference type="Proteomes" id="UP000053558">
    <property type="component" value="Unassembled WGS sequence"/>
</dbReference>
<keyword evidence="4" id="KW-1185">Reference proteome</keyword>
<dbReference type="SUPFAM" id="SSF50978">
    <property type="entry name" value="WD40 repeat-like"/>
    <property type="match status" value="1"/>
</dbReference>
<proteinExistence type="predicted"/>
<dbReference type="RefSeq" id="XP_007764498.1">
    <property type="nucleotide sequence ID" value="XM_007766308.1"/>
</dbReference>
<dbReference type="GO" id="GO:0005669">
    <property type="term" value="C:transcription factor TFIID complex"/>
    <property type="evidence" value="ECO:0007669"/>
    <property type="project" value="TreeGrafter"/>
</dbReference>
<evidence type="ECO:0000256" key="2">
    <source>
        <dbReference type="SAM" id="MobiDB-lite"/>
    </source>
</evidence>
<protein>
    <submittedName>
        <fullName evidence="3">WD40 repeat-like protein</fullName>
    </submittedName>
</protein>
<evidence type="ECO:0000313" key="3">
    <source>
        <dbReference type="EMBL" id="EIW84811.1"/>
    </source>
</evidence>
<evidence type="ECO:0000256" key="1">
    <source>
        <dbReference type="PROSITE-ProRule" id="PRU00221"/>
    </source>
</evidence>
<reference evidence="4" key="1">
    <citation type="journal article" date="2012" name="Science">
        <title>The Paleozoic origin of enzymatic lignin decomposition reconstructed from 31 fungal genomes.</title>
        <authorList>
            <person name="Floudas D."/>
            <person name="Binder M."/>
            <person name="Riley R."/>
            <person name="Barry K."/>
            <person name="Blanchette R.A."/>
            <person name="Henrissat B."/>
            <person name="Martinez A.T."/>
            <person name="Otillar R."/>
            <person name="Spatafora J.W."/>
            <person name="Yadav J.S."/>
            <person name="Aerts A."/>
            <person name="Benoit I."/>
            <person name="Boyd A."/>
            <person name="Carlson A."/>
            <person name="Copeland A."/>
            <person name="Coutinho P.M."/>
            <person name="de Vries R.P."/>
            <person name="Ferreira P."/>
            <person name="Findley K."/>
            <person name="Foster B."/>
            <person name="Gaskell J."/>
            <person name="Glotzer D."/>
            <person name="Gorecki P."/>
            <person name="Heitman J."/>
            <person name="Hesse C."/>
            <person name="Hori C."/>
            <person name="Igarashi K."/>
            <person name="Jurgens J.A."/>
            <person name="Kallen N."/>
            <person name="Kersten P."/>
            <person name="Kohler A."/>
            <person name="Kuees U."/>
            <person name="Kumar T.K.A."/>
            <person name="Kuo A."/>
            <person name="LaButti K."/>
            <person name="Larrondo L.F."/>
            <person name="Lindquist E."/>
            <person name="Ling A."/>
            <person name="Lombard V."/>
            <person name="Lucas S."/>
            <person name="Lundell T."/>
            <person name="Martin R."/>
            <person name="McLaughlin D.J."/>
            <person name="Morgenstern I."/>
            <person name="Morin E."/>
            <person name="Murat C."/>
            <person name="Nagy L.G."/>
            <person name="Nolan M."/>
            <person name="Ohm R.A."/>
            <person name="Patyshakuliyeva A."/>
            <person name="Rokas A."/>
            <person name="Ruiz-Duenas F.J."/>
            <person name="Sabat G."/>
            <person name="Salamov A."/>
            <person name="Samejima M."/>
            <person name="Schmutz J."/>
            <person name="Slot J.C."/>
            <person name="St John F."/>
            <person name="Stenlid J."/>
            <person name="Sun H."/>
            <person name="Sun S."/>
            <person name="Syed K."/>
            <person name="Tsang A."/>
            <person name="Wiebenga A."/>
            <person name="Young D."/>
            <person name="Pisabarro A."/>
            <person name="Eastwood D.C."/>
            <person name="Martin F."/>
            <person name="Cullen D."/>
            <person name="Grigoriev I.V."/>
            <person name="Hibbett D.S."/>
        </authorList>
    </citation>
    <scope>NUCLEOTIDE SEQUENCE [LARGE SCALE GENOMIC DNA]</scope>
    <source>
        <strain evidence="4">RWD-64-598 SS2</strain>
    </source>
</reference>
<dbReference type="SMART" id="SM00320">
    <property type="entry name" value="WD40"/>
    <property type="match status" value="8"/>
</dbReference>
<dbReference type="GeneID" id="19204680"/>
<feature type="region of interest" description="Disordered" evidence="2">
    <location>
        <begin position="785"/>
        <end position="840"/>
    </location>
</feature>
<dbReference type="InterPro" id="IPR036322">
    <property type="entry name" value="WD40_repeat_dom_sf"/>
</dbReference>
<evidence type="ECO:0000313" key="4">
    <source>
        <dbReference type="Proteomes" id="UP000053558"/>
    </source>
</evidence>
<dbReference type="PROSITE" id="PS50294">
    <property type="entry name" value="WD_REPEATS_REGION"/>
    <property type="match status" value="1"/>
</dbReference>
<dbReference type="InterPro" id="IPR001680">
    <property type="entry name" value="WD40_rpt"/>
</dbReference>
<dbReference type="SUPFAM" id="SSF50998">
    <property type="entry name" value="Quinoprotein alcohol dehydrogenase-like"/>
    <property type="match status" value="1"/>
</dbReference>
<feature type="compositionally biased region" description="Basic and acidic residues" evidence="2">
    <location>
        <begin position="663"/>
        <end position="673"/>
    </location>
</feature>
<dbReference type="GO" id="GO:0006367">
    <property type="term" value="P:transcription initiation at RNA polymerase II promoter"/>
    <property type="evidence" value="ECO:0007669"/>
    <property type="project" value="TreeGrafter"/>
</dbReference>
<dbReference type="AlphaFoldDB" id="A0A5M3N1Q8"/>
<feature type="repeat" description="WD" evidence="1">
    <location>
        <begin position="360"/>
        <end position="395"/>
    </location>
</feature>
<organism evidence="3 4">
    <name type="scientific">Coniophora puteana (strain RWD-64-598)</name>
    <name type="common">Brown rot fungus</name>
    <dbReference type="NCBI Taxonomy" id="741705"/>
    <lineage>
        <taxon>Eukaryota</taxon>
        <taxon>Fungi</taxon>
        <taxon>Dikarya</taxon>
        <taxon>Basidiomycota</taxon>
        <taxon>Agaricomycotina</taxon>
        <taxon>Agaricomycetes</taxon>
        <taxon>Agaricomycetidae</taxon>
        <taxon>Boletales</taxon>
        <taxon>Coniophorineae</taxon>
        <taxon>Coniophoraceae</taxon>
        <taxon>Coniophora</taxon>
    </lineage>
</organism>
<dbReference type="Gene3D" id="2.130.10.10">
    <property type="entry name" value="YVTN repeat-like/Quinoprotein amine dehydrogenase"/>
    <property type="match status" value="4"/>
</dbReference>
<feature type="repeat" description="WD" evidence="1">
    <location>
        <begin position="211"/>
        <end position="252"/>
    </location>
</feature>
<dbReference type="GO" id="GO:0016251">
    <property type="term" value="F:RNA polymerase II general transcription initiation factor activity"/>
    <property type="evidence" value="ECO:0007669"/>
    <property type="project" value="TreeGrafter"/>
</dbReference>
<dbReference type="PROSITE" id="PS50082">
    <property type="entry name" value="WD_REPEATS_2"/>
    <property type="match status" value="4"/>
</dbReference>
<dbReference type="Pfam" id="PF00400">
    <property type="entry name" value="WD40"/>
    <property type="match status" value="3"/>
</dbReference>
<dbReference type="PANTHER" id="PTHR19879">
    <property type="entry name" value="TRANSCRIPTION INITIATION FACTOR TFIID"/>
    <property type="match status" value="1"/>
</dbReference>
<comment type="caution">
    <text evidence="3">The sequence shown here is derived from an EMBL/GenBank/DDBJ whole genome shotgun (WGS) entry which is preliminary data.</text>
</comment>
<dbReference type="OrthoDB" id="10260946at2759"/>